<evidence type="ECO:0000313" key="2">
    <source>
        <dbReference type="EMBL" id="VFK73821.1"/>
    </source>
</evidence>
<dbReference type="EMBL" id="CAADGD010000306">
    <property type="protein sequence ID" value="VFK73821.1"/>
    <property type="molecule type" value="Genomic_DNA"/>
</dbReference>
<protein>
    <submittedName>
        <fullName evidence="1">Uncharacterized protein</fullName>
    </submittedName>
</protein>
<name>A0A451ASW3_9GAMM</name>
<organism evidence="1">
    <name type="scientific">Candidatus Kentrum sp. UNK</name>
    <dbReference type="NCBI Taxonomy" id="2126344"/>
    <lineage>
        <taxon>Bacteria</taxon>
        <taxon>Pseudomonadati</taxon>
        <taxon>Pseudomonadota</taxon>
        <taxon>Gammaproteobacteria</taxon>
        <taxon>Candidatus Kentrum</taxon>
    </lineage>
</organism>
<dbReference type="EMBL" id="CAADFZ010000316">
    <property type="protein sequence ID" value="VFK69141.1"/>
    <property type="molecule type" value="Genomic_DNA"/>
</dbReference>
<dbReference type="AlphaFoldDB" id="A0A451ASW3"/>
<sequence>METMTQPHWGCGSVFPSTQGSRCAATLGWITQPLWGMDRAAWNFEHAHPLYLALELSLIPMVTQSSQHYLWSSYDTEADVLYAIPPQQLS</sequence>
<proteinExistence type="predicted"/>
<accession>A0A451ASW3</accession>
<reference evidence="1" key="1">
    <citation type="submission" date="2019-02" db="EMBL/GenBank/DDBJ databases">
        <authorList>
            <person name="Gruber-Vodicka R. H."/>
            <person name="Seah K. B. B."/>
        </authorList>
    </citation>
    <scope>NUCLEOTIDE SEQUENCE</scope>
    <source>
        <strain evidence="2">BECK_BY19</strain>
        <strain evidence="1">BECK_BY8</strain>
    </source>
</reference>
<evidence type="ECO:0000313" key="1">
    <source>
        <dbReference type="EMBL" id="VFK69141.1"/>
    </source>
</evidence>
<gene>
    <name evidence="1" type="ORF">BECKUNK1418G_GA0071005_13162</name>
    <name evidence="2" type="ORF">BECKUNK1418H_GA0071006_13062</name>
</gene>